<evidence type="ECO:0000256" key="9">
    <source>
        <dbReference type="PIRSR" id="PIRSR016262-3"/>
    </source>
</evidence>
<dbReference type="EMBL" id="OX365700">
    <property type="protein sequence ID" value="CAI4030230.1"/>
    <property type="molecule type" value="Genomic_DNA"/>
</dbReference>
<comment type="miscellaneous">
    <text evidence="5">In the reaction, the free carboxyl group of octanoic acid is attached via an amide linkage to the epsilon-amino group of a specific lysine residue of lipoyl domains of lipoate-dependent enzymes.</text>
</comment>
<comment type="catalytic activity">
    <reaction evidence="5 6">
        <text>octanoyl-[ACP] + L-lysyl-[protein] = N(6)-octanoyl-L-lysyl-[protein] + holo-[ACP] + H(+)</text>
        <dbReference type="Rhea" id="RHEA:17665"/>
        <dbReference type="Rhea" id="RHEA-COMP:9636"/>
        <dbReference type="Rhea" id="RHEA-COMP:9685"/>
        <dbReference type="Rhea" id="RHEA-COMP:9752"/>
        <dbReference type="Rhea" id="RHEA-COMP:9928"/>
        <dbReference type="ChEBI" id="CHEBI:15378"/>
        <dbReference type="ChEBI" id="CHEBI:29969"/>
        <dbReference type="ChEBI" id="CHEBI:64479"/>
        <dbReference type="ChEBI" id="CHEBI:78463"/>
        <dbReference type="ChEBI" id="CHEBI:78809"/>
        <dbReference type="EC" id="2.3.1.181"/>
    </reaction>
</comment>
<keyword evidence="5" id="KW-0963">Cytoplasm</keyword>
<keyword evidence="12" id="KW-1185">Reference proteome</keyword>
<dbReference type="Proteomes" id="UP001179121">
    <property type="component" value="Chromosome"/>
</dbReference>
<evidence type="ECO:0000256" key="8">
    <source>
        <dbReference type="PIRSR" id="PIRSR016262-2"/>
    </source>
</evidence>
<evidence type="ECO:0000256" key="2">
    <source>
        <dbReference type="ARBA" id="ARBA00022679"/>
    </source>
</evidence>
<dbReference type="PANTHER" id="PTHR10993:SF7">
    <property type="entry name" value="LIPOYLTRANSFERASE 2, MITOCHONDRIAL-RELATED"/>
    <property type="match status" value="1"/>
</dbReference>
<dbReference type="Gene3D" id="3.30.930.10">
    <property type="entry name" value="Bira Bifunctional Protein, Domain 2"/>
    <property type="match status" value="1"/>
</dbReference>
<dbReference type="NCBIfam" id="NF010925">
    <property type="entry name" value="PRK14345.1"/>
    <property type="match status" value="1"/>
</dbReference>
<dbReference type="PIRSF" id="PIRSF016262">
    <property type="entry name" value="LPLase"/>
    <property type="match status" value="1"/>
</dbReference>
<dbReference type="EC" id="2.3.1.181" evidence="5 6"/>
<gene>
    <name evidence="5" type="primary">lipB</name>
    <name evidence="11" type="ORF">DNFV4_00657</name>
</gene>
<evidence type="ECO:0000259" key="10">
    <source>
        <dbReference type="PROSITE" id="PS51733"/>
    </source>
</evidence>
<proteinExistence type="inferred from homology"/>
<protein>
    <recommendedName>
        <fullName evidence="5 6">Octanoyltransferase</fullName>
        <ecNumber evidence="5 6">2.3.1.181</ecNumber>
    </recommendedName>
    <alternativeName>
        <fullName evidence="5">Lipoate-protein ligase B</fullName>
    </alternativeName>
    <alternativeName>
        <fullName evidence="5">Lipoyl/octanoyl transferase</fullName>
    </alternativeName>
    <alternativeName>
        <fullName evidence="5">Octanoyl-[acyl-carrier-protein]-protein N-octanoyltransferase</fullName>
    </alternativeName>
</protein>
<dbReference type="PANTHER" id="PTHR10993">
    <property type="entry name" value="OCTANOYLTRANSFERASE"/>
    <property type="match status" value="1"/>
</dbReference>
<feature type="site" description="Lowers pKa of active site Cys" evidence="5 9">
    <location>
        <position position="159"/>
    </location>
</feature>
<dbReference type="InterPro" id="IPR000544">
    <property type="entry name" value="Octanoyltransferase"/>
</dbReference>
<dbReference type="NCBIfam" id="TIGR00214">
    <property type="entry name" value="lipB"/>
    <property type="match status" value="1"/>
</dbReference>
<keyword evidence="2 5" id="KW-0808">Transferase</keyword>
<dbReference type="SUPFAM" id="SSF55681">
    <property type="entry name" value="Class II aaRS and biotin synthetases"/>
    <property type="match status" value="1"/>
</dbReference>
<keyword evidence="3 5" id="KW-0012">Acyltransferase</keyword>
<accession>A0AA86T1V8</accession>
<comment type="subcellular location">
    <subcellularLocation>
        <location evidence="5">Cytoplasm</location>
    </subcellularLocation>
</comment>
<organism evidence="11 12">
    <name type="scientific">Nitrospira tepida</name>
    <dbReference type="NCBI Taxonomy" id="2973512"/>
    <lineage>
        <taxon>Bacteria</taxon>
        <taxon>Pseudomonadati</taxon>
        <taxon>Nitrospirota</taxon>
        <taxon>Nitrospiria</taxon>
        <taxon>Nitrospirales</taxon>
        <taxon>Nitrospiraceae</taxon>
        <taxon>Nitrospira</taxon>
    </lineage>
</organism>
<comment type="function">
    <text evidence="4 5 6">Catalyzes the transfer of endogenously produced octanoic acid from octanoyl-acyl-carrier-protein onto the lipoyl domains of lipoate-dependent enzymes. Lipoyl-ACP can also act as a substrate although octanoyl-ACP is likely to be the physiological substrate.</text>
</comment>
<reference evidence="11" key="1">
    <citation type="submission" date="2022-10" db="EMBL/GenBank/DDBJ databases">
        <authorList>
            <person name="Koch H."/>
        </authorList>
    </citation>
    <scope>NUCLEOTIDE SEQUENCE</scope>
    <source>
        <strain evidence="11">DNF</strain>
    </source>
</reference>
<evidence type="ECO:0000256" key="4">
    <source>
        <dbReference type="ARBA" id="ARBA00024732"/>
    </source>
</evidence>
<evidence type="ECO:0000313" key="12">
    <source>
        <dbReference type="Proteomes" id="UP001179121"/>
    </source>
</evidence>
<dbReference type="GO" id="GO:0009249">
    <property type="term" value="P:protein lipoylation"/>
    <property type="evidence" value="ECO:0007669"/>
    <property type="project" value="InterPro"/>
</dbReference>
<dbReference type="HAMAP" id="MF_00013">
    <property type="entry name" value="LipB"/>
    <property type="match status" value="1"/>
</dbReference>
<evidence type="ECO:0000256" key="1">
    <source>
        <dbReference type="ARBA" id="ARBA00004821"/>
    </source>
</evidence>
<sequence length="250" mass="27956">MANPVSARPASRETTDQGTALLVTPGRLPYELVWETQQAWVEQRQVDRLPDTLLLLEHDPVFTMGRRTAQPHREQAAQVTAAHGVPLLEVDRGGSITYHGPGQLVAYPIVRLMPPCHGPKAYVARLETIIIRTLAEWGIEGFLRPGLHGVWVDLSHPRKIASVGVRIVKGVTMHGLALNVSMDLTPFRWITPCGIDGCEVTSMTDLLGRAVAIDHVLSRLVHWFAVLFQWTWTEHRQTLHSSPERFCHAE</sequence>
<feature type="active site" description="Acyl-thioester intermediate" evidence="5 7">
    <location>
        <position position="193"/>
    </location>
</feature>
<comment type="similarity">
    <text evidence="5 6">Belongs to the LipB family.</text>
</comment>
<feature type="domain" description="BPL/LPL catalytic" evidence="10">
    <location>
        <begin position="47"/>
        <end position="232"/>
    </location>
</feature>
<comment type="pathway">
    <text evidence="1 5 6">Protein modification; protein lipoylation via endogenous pathway; protein N(6)-(lipoyl)lysine from octanoyl-[acyl-carrier-protein]: step 1/2.</text>
</comment>
<evidence type="ECO:0000256" key="3">
    <source>
        <dbReference type="ARBA" id="ARBA00023315"/>
    </source>
</evidence>
<dbReference type="CDD" id="cd16444">
    <property type="entry name" value="LipB"/>
    <property type="match status" value="1"/>
</dbReference>
<name>A0AA86T1V8_9BACT</name>
<dbReference type="InterPro" id="IPR045864">
    <property type="entry name" value="aa-tRNA-synth_II/BPL/LPL"/>
</dbReference>
<dbReference type="AlphaFoldDB" id="A0AA86T1V8"/>
<dbReference type="GO" id="GO:0005737">
    <property type="term" value="C:cytoplasm"/>
    <property type="evidence" value="ECO:0007669"/>
    <property type="project" value="UniProtKB-SubCell"/>
</dbReference>
<dbReference type="PROSITE" id="PS01313">
    <property type="entry name" value="LIPB"/>
    <property type="match status" value="1"/>
</dbReference>
<dbReference type="Pfam" id="PF21948">
    <property type="entry name" value="LplA-B_cat"/>
    <property type="match status" value="1"/>
</dbReference>
<dbReference type="InterPro" id="IPR020605">
    <property type="entry name" value="Octanoyltransferase_CS"/>
</dbReference>
<dbReference type="InterPro" id="IPR004143">
    <property type="entry name" value="BPL_LPL_catalytic"/>
</dbReference>
<dbReference type="KEGG" id="nti:DNFV4_00657"/>
<feature type="binding site" evidence="5 8">
    <location>
        <begin position="162"/>
        <end position="164"/>
    </location>
    <ligand>
        <name>substrate</name>
    </ligand>
</feature>
<feature type="binding site" evidence="5 8">
    <location>
        <begin position="175"/>
        <end position="177"/>
    </location>
    <ligand>
        <name>substrate</name>
    </ligand>
</feature>
<dbReference type="PROSITE" id="PS51733">
    <property type="entry name" value="BPL_LPL_CATALYTIC"/>
    <property type="match status" value="1"/>
</dbReference>
<dbReference type="GO" id="GO:0033819">
    <property type="term" value="F:lipoyl(octanoyl) transferase activity"/>
    <property type="evidence" value="ECO:0007669"/>
    <property type="project" value="UniProtKB-EC"/>
</dbReference>
<evidence type="ECO:0000313" key="11">
    <source>
        <dbReference type="EMBL" id="CAI4030230.1"/>
    </source>
</evidence>
<feature type="binding site" evidence="5 8">
    <location>
        <begin position="92"/>
        <end position="99"/>
    </location>
    <ligand>
        <name>substrate</name>
    </ligand>
</feature>
<evidence type="ECO:0000256" key="6">
    <source>
        <dbReference type="PIRNR" id="PIRNR016262"/>
    </source>
</evidence>
<evidence type="ECO:0000256" key="5">
    <source>
        <dbReference type="HAMAP-Rule" id="MF_00013"/>
    </source>
</evidence>
<evidence type="ECO:0000256" key="7">
    <source>
        <dbReference type="PIRSR" id="PIRSR016262-1"/>
    </source>
</evidence>